<accession>A0A1U7IHX0</accession>
<keyword evidence="3" id="KW-0813">Transport</keyword>
<dbReference type="PROSITE" id="PS00757">
    <property type="entry name" value="PROK_SULFATE_BIND_2"/>
    <property type="match status" value="1"/>
</dbReference>
<reference evidence="7 8" key="1">
    <citation type="submission" date="2016-11" db="EMBL/GenBank/DDBJ databases">
        <title>Draft Genome Sequences of Nine Cyanobacterial Strains from Diverse Habitats.</title>
        <authorList>
            <person name="Zhu T."/>
            <person name="Hou S."/>
            <person name="Lu X."/>
            <person name="Hess W.R."/>
        </authorList>
    </citation>
    <scope>NUCLEOTIDE SEQUENCE [LARGE SCALE GENOMIC DNA]</scope>
    <source>
        <strain evidence="7 8">IAM M-71</strain>
    </source>
</reference>
<dbReference type="SUPFAM" id="SSF53850">
    <property type="entry name" value="Periplasmic binding protein-like II"/>
    <property type="match status" value="1"/>
</dbReference>
<comment type="subcellular location">
    <subcellularLocation>
        <location evidence="1">Periplasm</location>
    </subcellularLocation>
</comment>
<feature type="transmembrane region" description="Helical" evidence="6">
    <location>
        <begin position="45"/>
        <end position="66"/>
    </location>
</feature>
<evidence type="ECO:0000256" key="5">
    <source>
        <dbReference type="ARBA" id="ARBA00022764"/>
    </source>
</evidence>
<dbReference type="Pfam" id="PF13531">
    <property type="entry name" value="SBP_bac_11"/>
    <property type="match status" value="1"/>
</dbReference>
<dbReference type="GO" id="GO:0140104">
    <property type="term" value="F:molecular carrier activity"/>
    <property type="evidence" value="ECO:0007669"/>
    <property type="project" value="InterPro"/>
</dbReference>
<evidence type="ECO:0000256" key="4">
    <source>
        <dbReference type="ARBA" id="ARBA00022729"/>
    </source>
</evidence>
<organism evidence="7 8">
    <name type="scientific">[Phormidium ambiguum] IAM M-71</name>
    <dbReference type="NCBI Taxonomy" id="454136"/>
    <lineage>
        <taxon>Bacteria</taxon>
        <taxon>Bacillati</taxon>
        <taxon>Cyanobacteriota</taxon>
        <taxon>Cyanophyceae</taxon>
        <taxon>Oscillatoriophycideae</taxon>
        <taxon>Aerosakkonematales</taxon>
        <taxon>Aerosakkonemataceae</taxon>
        <taxon>Floridanema</taxon>
    </lineage>
</organism>
<dbReference type="InterPro" id="IPR005669">
    <property type="entry name" value="Thiosulph/SO4-bd"/>
</dbReference>
<dbReference type="Proteomes" id="UP000185860">
    <property type="component" value="Unassembled WGS sequence"/>
</dbReference>
<dbReference type="CDD" id="cd01005">
    <property type="entry name" value="PBP2_CysP"/>
    <property type="match status" value="1"/>
</dbReference>
<dbReference type="AlphaFoldDB" id="A0A1U7IHX0"/>
<keyword evidence="6" id="KW-0472">Membrane</keyword>
<dbReference type="EMBL" id="MRCE01000015">
    <property type="protein sequence ID" value="OKH36649.1"/>
    <property type="molecule type" value="Genomic_DNA"/>
</dbReference>
<dbReference type="OrthoDB" id="9802127at2"/>
<name>A0A1U7IHX0_9CYAN</name>
<gene>
    <name evidence="7" type="ORF">NIES2119_16615</name>
</gene>
<dbReference type="RefSeq" id="WP_073594614.1">
    <property type="nucleotide sequence ID" value="NZ_MRCE01000015.1"/>
</dbReference>
<keyword evidence="6" id="KW-1133">Transmembrane helix</keyword>
<dbReference type="NCBIfam" id="TIGR00971">
    <property type="entry name" value="3a0106s03"/>
    <property type="match status" value="1"/>
</dbReference>
<dbReference type="PANTHER" id="PTHR30368:SF2">
    <property type="entry name" value="SULFATE-BINDING PROTEIN"/>
    <property type="match status" value="1"/>
</dbReference>
<keyword evidence="5" id="KW-0574">Periplasm</keyword>
<sequence length="387" mass="42584">MIKWDNTTKGGKLPNQKVANVTDSARQWWQKTFKLNNQGNRFKSFLSLFLVGVSLSVAIASCGGGSNTPNNSNSGTKEDVQITLVSYAVTRAAYEKIIPQFTAKWKQEHNQNVTFTQSYGGSGSQTRAVIDGLEADVVALALELDTQKIEQAGLIQPGWQKEAPNNAILTKSVAALVTRDGNPKGIKTWEDLAKNDIQVITANPKTSGGARWNFLALWGSVTKTGGDDAKALEFTNKVFKNIPVLPRDAREASDVFFKQGQGDVLINYENEVILAALNGQKLPYIIPNVNISIDNPVAVVDTNVDKHKNREVAEAFVQFLYTPAAQREFAKVGFRPVDPVVTKEFSKQYIPIKTLFTAQDLGGWEAIQKKFFDDGAIFDKIQAQISK</sequence>
<comment type="similarity">
    <text evidence="2">Belongs to the prokaryotic sulfate-binding protein family.</text>
</comment>
<dbReference type="Gene3D" id="3.40.190.10">
    <property type="entry name" value="Periplasmic binding protein-like II"/>
    <property type="match status" value="2"/>
</dbReference>
<proteinExistence type="inferred from homology"/>
<evidence type="ECO:0000256" key="2">
    <source>
        <dbReference type="ARBA" id="ARBA00006099"/>
    </source>
</evidence>
<dbReference type="PANTHER" id="PTHR30368">
    <property type="entry name" value="SULFATE-BINDING PROTEIN"/>
    <property type="match status" value="1"/>
</dbReference>
<evidence type="ECO:0000313" key="8">
    <source>
        <dbReference type="Proteomes" id="UP000185860"/>
    </source>
</evidence>
<evidence type="ECO:0000256" key="6">
    <source>
        <dbReference type="SAM" id="Phobius"/>
    </source>
</evidence>
<evidence type="ECO:0000313" key="7">
    <source>
        <dbReference type="EMBL" id="OKH36649.1"/>
    </source>
</evidence>
<dbReference type="GO" id="GO:1902358">
    <property type="term" value="P:sulfate transmembrane transport"/>
    <property type="evidence" value="ECO:0007669"/>
    <property type="project" value="InterPro"/>
</dbReference>
<protein>
    <submittedName>
        <fullName evidence="7">Sulfate-binding protein</fullName>
    </submittedName>
</protein>
<evidence type="ECO:0000256" key="3">
    <source>
        <dbReference type="ARBA" id="ARBA00022448"/>
    </source>
</evidence>
<keyword evidence="6" id="KW-0812">Transmembrane</keyword>
<keyword evidence="4" id="KW-0732">Signal</keyword>
<comment type="caution">
    <text evidence="7">The sequence shown here is derived from an EMBL/GenBank/DDBJ whole genome shotgun (WGS) entry which is preliminary data.</text>
</comment>
<dbReference type="GO" id="GO:1901681">
    <property type="term" value="F:sulfur compound binding"/>
    <property type="evidence" value="ECO:0007669"/>
    <property type="project" value="InterPro"/>
</dbReference>
<dbReference type="STRING" id="454136.NIES2119_16615"/>
<dbReference type="InterPro" id="IPR034408">
    <property type="entry name" value="Sulphate/thiosulphate_BS"/>
</dbReference>
<dbReference type="GO" id="GO:0042597">
    <property type="term" value="C:periplasmic space"/>
    <property type="evidence" value="ECO:0007669"/>
    <property type="project" value="UniProtKB-SubCell"/>
</dbReference>
<evidence type="ECO:0000256" key="1">
    <source>
        <dbReference type="ARBA" id="ARBA00004418"/>
    </source>
</evidence>